<sequence length="121" mass="12947">MIALDVNTPVVRFLEISVPMDALVVPYAHSVPEASTTHGELMMIPAGALVDERLPGDAIVALAGCVGHNGRLSEVAVIKRISPIAMRKRRVGEYVMGDNSPLHTNSCRKLSTANGIFVEGR</sequence>
<proteinExistence type="predicted"/>
<organism evidence="1">
    <name type="scientific">freshwater metagenome</name>
    <dbReference type="NCBI Taxonomy" id="449393"/>
    <lineage>
        <taxon>unclassified sequences</taxon>
        <taxon>metagenomes</taxon>
        <taxon>ecological metagenomes</taxon>
    </lineage>
</organism>
<gene>
    <name evidence="1" type="ORF">UFOPK1767_00680</name>
</gene>
<accession>A0A6J6FCH1</accession>
<dbReference type="EMBL" id="CAEZTZ010000082">
    <property type="protein sequence ID" value="CAB4586581.1"/>
    <property type="molecule type" value="Genomic_DNA"/>
</dbReference>
<evidence type="ECO:0000313" key="1">
    <source>
        <dbReference type="EMBL" id="CAB4586581.1"/>
    </source>
</evidence>
<protein>
    <submittedName>
        <fullName evidence="1">Unannotated protein</fullName>
    </submittedName>
</protein>
<name>A0A6J6FCH1_9ZZZZ</name>
<dbReference type="AlphaFoldDB" id="A0A6J6FCH1"/>
<reference evidence="1" key="1">
    <citation type="submission" date="2020-05" db="EMBL/GenBank/DDBJ databases">
        <authorList>
            <person name="Chiriac C."/>
            <person name="Salcher M."/>
            <person name="Ghai R."/>
            <person name="Kavagutti S V."/>
        </authorList>
    </citation>
    <scope>NUCLEOTIDE SEQUENCE</scope>
</reference>